<dbReference type="Pfam" id="PF05014">
    <property type="entry name" value="Nuc_deoxyrib_tr"/>
    <property type="match status" value="1"/>
</dbReference>
<name>A0A1E3UC66_9FIRM</name>
<dbReference type="Gene3D" id="3.40.50.450">
    <property type="match status" value="1"/>
</dbReference>
<organism evidence="1 2">
    <name type="scientific">Eisenbergiella tayi</name>
    <dbReference type="NCBI Taxonomy" id="1432052"/>
    <lineage>
        <taxon>Bacteria</taxon>
        <taxon>Bacillati</taxon>
        <taxon>Bacillota</taxon>
        <taxon>Clostridia</taxon>
        <taxon>Lachnospirales</taxon>
        <taxon>Lachnospiraceae</taxon>
        <taxon>Eisenbergiella</taxon>
    </lineage>
</organism>
<dbReference type="Proteomes" id="UP000094271">
    <property type="component" value="Unassembled WGS sequence"/>
</dbReference>
<dbReference type="RefSeq" id="WP_069431995.1">
    <property type="nucleotide sequence ID" value="NZ_MEHA01000021.1"/>
</dbReference>
<sequence>MRFYIASSLKNYKQVRALSHLLKNAGWEHTYDWTLNCPMEKTDAGTLKSIGEKEYEGIKKSDIVIVLTPQGRGTHTEFGMAIALNKKVYLCHHDDTYFKCDDNTSSFYWLPQVKQFIGNTEDIADELLKIQ</sequence>
<protein>
    <recommendedName>
        <fullName evidence="3">Nucleoside 2-deoxyribosyltransferase</fullName>
    </recommendedName>
</protein>
<dbReference type="AlphaFoldDB" id="A0A1E3UC66"/>
<dbReference type="SUPFAM" id="SSF52309">
    <property type="entry name" value="N-(deoxy)ribosyltransferase-like"/>
    <property type="match status" value="1"/>
</dbReference>
<evidence type="ECO:0000313" key="1">
    <source>
        <dbReference type="EMBL" id="ODR46970.1"/>
    </source>
</evidence>
<gene>
    <name evidence="1" type="ORF">BEI59_23385</name>
</gene>
<proteinExistence type="predicted"/>
<comment type="caution">
    <text evidence="1">The sequence shown here is derived from an EMBL/GenBank/DDBJ whole genome shotgun (WGS) entry which is preliminary data.</text>
</comment>
<dbReference type="InterPro" id="IPR007710">
    <property type="entry name" value="Nucleoside_deoxyribTrfase"/>
</dbReference>
<dbReference type="EMBL" id="MEHA01000021">
    <property type="protein sequence ID" value="ODR46970.1"/>
    <property type="molecule type" value="Genomic_DNA"/>
</dbReference>
<evidence type="ECO:0000313" key="2">
    <source>
        <dbReference type="Proteomes" id="UP000094271"/>
    </source>
</evidence>
<reference evidence="1 2" key="1">
    <citation type="submission" date="2016-08" db="EMBL/GenBank/DDBJ databases">
        <authorList>
            <person name="Seilhamer J.J."/>
        </authorList>
    </citation>
    <scope>NUCLEOTIDE SEQUENCE [LARGE SCALE GENOMIC DNA]</scope>
    <source>
        <strain evidence="1 2">NML150140-1</strain>
    </source>
</reference>
<accession>A0A1E3UC66</accession>
<evidence type="ECO:0008006" key="3">
    <source>
        <dbReference type="Google" id="ProtNLM"/>
    </source>
</evidence>
<dbReference type="OrthoDB" id="2059845at2"/>